<dbReference type="InterPro" id="IPR009029">
    <property type="entry name" value="HMG_CoA_Rdtase_sub-bd_dom_sf"/>
</dbReference>
<dbReference type="InterPro" id="IPR004554">
    <property type="entry name" value="HMG_CoA_Rdtase_eu_arc"/>
</dbReference>
<organism evidence="7 8">
    <name type="scientific">Caenorhabditis angaria</name>
    <dbReference type="NCBI Taxonomy" id="860376"/>
    <lineage>
        <taxon>Eukaryota</taxon>
        <taxon>Metazoa</taxon>
        <taxon>Ecdysozoa</taxon>
        <taxon>Nematoda</taxon>
        <taxon>Chromadorea</taxon>
        <taxon>Rhabditida</taxon>
        <taxon>Rhabditina</taxon>
        <taxon>Rhabditomorpha</taxon>
        <taxon>Rhabditoidea</taxon>
        <taxon>Rhabditidae</taxon>
        <taxon>Peloderinae</taxon>
        <taxon>Caenorhabditis</taxon>
    </lineage>
</organism>
<dbReference type="PROSITE" id="PS50065">
    <property type="entry name" value="HMG_COA_REDUCTASE_4"/>
    <property type="match status" value="1"/>
</dbReference>
<dbReference type="Pfam" id="PF00368">
    <property type="entry name" value="HMG-CoA_red"/>
    <property type="match status" value="1"/>
</dbReference>
<dbReference type="InterPro" id="IPR002202">
    <property type="entry name" value="HMG_CoA_Rdtase"/>
</dbReference>
<dbReference type="AlphaFoldDB" id="A0A9P1IG71"/>
<dbReference type="GO" id="GO:0005778">
    <property type="term" value="C:peroxisomal membrane"/>
    <property type="evidence" value="ECO:0007669"/>
    <property type="project" value="TreeGrafter"/>
</dbReference>
<dbReference type="PANTHER" id="PTHR10572:SF24">
    <property type="entry name" value="3-HYDROXY-3-METHYLGLUTARYL-COENZYME A REDUCTASE"/>
    <property type="match status" value="1"/>
</dbReference>
<evidence type="ECO:0000313" key="7">
    <source>
        <dbReference type="EMBL" id="CAI5444030.1"/>
    </source>
</evidence>
<dbReference type="GO" id="GO:0005789">
    <property type="term" value="C:endoplasmic reticulum membrane"/>
    <property type="evidence" value="ECO:0007669"/>
    <property type="project" value="TreeGrafter"/>
</dbReference>
<dbReference type="GO" id="GO:0008299">
    <property type="term" value="P:isoprenoid biosynthetic process"/>
    <property type="evidence" value="ECO:0007669"/>
    <property type="project" value="InterPro"/>
</dbReference>
<dbReference type="InterPro" id="IPR023282">
    <property type="entry name" value="HMG_CoA_Rdtase_N"/>
</dbReference>
<dbReference type="EC" id="1.1.1.34" evidence="3"/>
<dbReference type="InterPro" id="IPR023074">
    <property type="entry name" value="HMG_CoA_Rdtase_cat_sf"/>
</dbReference>
<evidence type="ECO:0000256" key="5">
    <source>
        <dbReference type="ARBA" id="ARBA00022857"/>
    </source>
</evidence>
<dbReference type="EMBL" id="CANHGI010000003">
    <property type="protein sequence ID" value="CAI5444030.1"/>
    <property type="molecule type" value="Genomic_DNA"/>
</dbReference>
<proteinExistence type="inferred from homology"/>
<reference evidence="7" key="1">
    <citation type="submission" date="2022-11" db="EMBL/GenBank/DDBJ databases">
        <authorList>
            <person name="Kikuchi T."/>
        </authorList>
    </citation>
    <scope>NUCLEOTIDE SEQUENCE</scope>
    <source>
        <strain evidence="7">PS1010</strain>
    </source>
</reference>
<sequence>MERSILHEFLKNVNFEDPNCRDTIENFVMEKIGIKSRKNTFFSIGEDENEEPDDVQTRDIGTQSDFEEKIDISPGERSYDDVKREWEQGKKVTPGEALRLLKQGEVKQRELENRFDFGFEKAIAVRRAFLRRNLEDLPFRGYDYKYVVNSCCENVIGYIPVPVGIAGPLCLNDEKDIYVPMATTEGALIASTNRGMNAIKASNGVQSTVYNCGMTRAPVVKFPTARDAINLKMWLEIAENLQHVRTEFESCSRFARLKNLEVIIDGNLVFLRFVAFTGDAMGMNMVSKSCSQAIRYISEQFPEMQVVSLSGNYCVDKKAAAVNWTQGRGRSVVAECVLPANVVSKILKTTPIDMANAANAKLQIGSSRAGCIGGSNAHAANIVAAVFIATGQDPAQVVSSSMCSTRMEVTPEGSLYVSCTMTCMEVGTVGGGTILPPQKACLQSLNCAGPNYEKPGRNSEKLCEIIAATVLAGELSLMAALVTNDLVASHMKLNRSKLQLYAQSPPTKSKIEEQIENATKNMQKSVKLSAKRVVPQEMVQCSNIL</sequence>
<keyword evidence="8" id="KW-1185">Reference proteome</keyword>
<accession>A0A9P1IG71</accession>
<dbReference type="InterPro" id="IPR023076">
    <property type="entry name" value="HMG_CoA_Rdtase_CS"/>
</dbReference>
<dbReference type="Gene3D" id="3.90.770.10">
    <property type="entry name" value="3-hydroxy-3-methylglutaryl-coenzyme A Reductase, Chain A, domain 2"/>
    <property type="match status" value="1"/>
</dbReference>
<dbReference type="CDD" id="cd00643">
    <property type="entry name" value="HMG-CoA_reductase_classI"/>
    <property type="match status" value="1"/>
</dbReference>
<evidence type="ECO:0000256" key="4">
    <source>
        <dbReference type="ARBA" id="ARBA00016920"/>
    </source>
</evidence>
<dbReference type="PROSITE" id="PS00066">
    <property type="entry name" value="HMG_COA_REDUCTASE_1"/>
    <property type="match status" value="1"/>
</dbReference>
<dbReference type="FunFam" id="3.30.70.420:FF:000001">
    <property type="entry name" value="3-hydroxy-3-methylglutaryl coenzyme A reductase"/>
    <property type="match status" value="1"/>
</dbReference>
<evidence type="ECO:0000256" key="1">
    <source>
        <dbReference type="ARBA" id="ARBA00005084"/>
    </source>
</evidence>
<evidence type="ECO:0000256" key="2">
    <source>
        <dbReference type="ARBA" id="ARBA00007661"/>
    </source>
</evidence>
<dbReference type="Gene3D" id="3.30.70.420">
    <property type="entry name" value="Hydroxymethylglutaryl-CoA reductase, class I/II, NAD/NADP-binding domain"/>
    <property type="match status" value="1"/>
</dbReference>
<dbReference type="GO" id="GO:0004420">
    <property type="term" value="F:hydroxymethylglutaryl-CoA reductase (NADPH) activity"/>
    <property type="evidence" value="ECO:0007669"/>
    <property type="project" value="UniProtKB-EC"/>
</dbReference>
<gene>
    <name evidence="7" type="ORF">CAMP_LOCUS6667</name>
</gene>
<evidence type="ECO:0000313" key="8">
    <source>
        <dbReference type="Proteomes" id="UP001152747"/>
    </source>
</evidence>
<dbReference type="Proteomes" id="UP001152747">
    <property type="component" value="Unassembled WGS sequence"/>
</dbReference>
<evidence type="ECO:0000256" key="6">
    <source>
        <dbReference type="ARBA" id="ARBA00023002"/>
    </source>
</evidence>
<keyword evidence="6" id="KW-0560">Oxidoreductase</keyword>
<comment type="similarity">
    <text evidence="2">Belongs to the HMG-CoA reductase family.</text>
</comment>
<comment type="pathway">
    <text evidence="1">Metabolic intermediate biosynthesis; (R)-mevalonate biosynthesis; (R)-mevalonate from acetyl-CoA: step 3/3.</text>
</comment>
<dbReference type="OrthoDB" id="310654at2759"/>
<dbReference type="SUPFAM" id="SSF55035">
    <property type="entry name" value="NAD-binding domain of HMG-CoA reductase"/>
    <property type="match status" value="1"/>
</dbReference>
<name>A0A9P1IG71_9PELO</name>
<evidence type="ECO:0000256" key="3">
    <source>
        <dbReference type="ARBA" id="ARBA00012999"/>
    </source>
</evidence>
<comment type="caution">
    <text evidence="7">The sequence shown here is derived from an EMBL/GenBank/DDBJ whole genome shotgun (WGS) entry which is preliminary data.</text>
</comment>
<dbReference type="PANTHER" id="PTHR10572">
    <property type="entry name" value="3-HYDROXY-3-METHYLGLUTARYL-COENZYME A REDUCTASE"/>
    <property type="match status" value="1"/>
</dbReference>
<protein>
    <recommendedName>
        <fullName evidence="4">3-hydroxy-3-methylglutaryl-coenzyme A reductase</fullName>
        <ecNumber evidence="3">1.1.1.34</ecNumber>
    </recommendedName>
</protein>
<dbReference type="Gene3D" id="1.10.3270.10">
    <property type="entry name" value="HMGR, N-terminal domain"/>
    <property type="match status" value="1"/>
</dbReference>
<dbReference type="PROSITE" id="PS00318">
    <property type="entry name" value="HMG_COA_REDUCTASE_2"/>
    <property type="match status" value="1"/>
</dbReference>
<dbReference type="SUPFAM" id="SSF56542">
    <property type="entry name" value="Substrate-binding domain of HMG-CoA reductase"/>
    <property type="match status" value="1"/>
</dbReference>
<dbReference type="GO" id="GO:0015936">
    <property type="term" value="P:coenzyme A metabolic process"/>
    <property type="evidence" value="ECO:0007669"/>
    <property type="project" value="InterPro"/>
</dbReference>
<dbReference type="PRINTS" id="PR00071">
    <property type="entry name" value="HMGCOARDTASE"/>
</dbReference>
<dbReference type="InterPro" id="IPR009023">
    <property type="entry name" value="HMG_CoA_Rdtase_NAD(P)-bd_sf"/>
</dbReference>
<dbReference type="GO" id="GO:0016126">
    <property type="term" value="P:sterol biosynthetic process"/>
    <property type="evidence" value="ECO:0007669"/>
    <property type="project" value="TreeGrafter"/>
</dbReference>
<keyword evidence="5" id="KW-0521">NADP</keyword>